<dbReference type="InterPro" id="IPR041588">
    <property type="entry name" value="Integrase_H2C2"/>
</dbReference>
<organism evidence="2 3">
    <name type="scientific">Gossypium australe</name>
    <dbReference type="NCBI Taxonomy" id="47621"/>
    <lineage>
        <taxon>Eukaryota</taxon>
        <taxon>Viridiplantae</taxon>
        <taxon>Streptophyta</taxon>
        <taxon>Embryophyta</taxon>
        <taxon>Tracheophyta</taxon>
        <taxon>Spermatophyta</taxon>
        <taxon>Magnoliopsida</taxon>
        <taxon>eudicotyledons</taxon>
        <taxon>Gunneridae</taxon>
        <taxon>Pentapetalae</taxon>
        <taxon>rosids</taxon>
        <taxon>malvids</taxon>
        <taxon>Malvales</taxon>
        <taxon>Malvaceae</taxon>
        <taxon>Malvoideae</taxon>
        <taxon>Gossypium</taxon>
    </lineage>
</organism>
<dbReference type="AlphaFoldDB" id="A0A5B6WRX6"/>
<evidence type="ECO:0000313" key="2">
    <source>
        <dbReference type="EMBL" id="KAA3484203.1"/>
    </source>
</evidence>
<comment type="caution">
    <text evidence="2">The sequence shown here is derived from an EMBL/GenBank/DDBJ whole genome shotgun (WGS) entry which is preliminary data.</text>
</comment>
<protein>
    <submittedName>
        <fullName evidence="2">Integrase</fullName>
    </submittedName>
</protein>
<name>A0A5B6WRX6_9ROSI</name>
<gene>
    <name evidence="2" type="ORF">EPI10_006301</name>
</gene>
<evidence type="ECO:0000313" key="3">
    <source>
        <dbReference type="Proteomes" id="UP000325315"/>
    </source>
</evidence>
<keyword evidence="3" id="KW-1185">Reference proteome</keyword>
<dbReference type="EMBL" id="SMMG02000002">
    <property type="protein sequence ID" value="KAA3484203.1"/>
    <property type="molecule type" value="Genomic_DNA"/>
</dbReference>
<reference evidence="3" key="1">
    <citation type="journal article" date="2019" name="Plant Biotechnol. J.">
        <title>Genome sequencing of the Australian wild diploid species Gossypium australe highlights disease resistance and delayed gland morphogenesis.</title>
        <authorList>
            <person name="Cai Y."/>
            <person name="Cai X."/>
            <person name="Wang Q."/>
            <person name="Wang P."/>
            <person name="Zhang Y."/>
            <person name="Cai C."/>
            <person name="Xu Y."/>
            <person name="Wang K."/>
            <person name="Zhou Z."/>
            <person name="Wang C."/>
            <person name="Geng S."/>
            <person name="Li B."/>
            <person name="Dong Q."/>
            <person name="Hou Y."/>
            <person name="Wang H."/>
            <person name="Ai P."/>
            <person name="Liu Z."/>
            <person name="Yi F."/>
            <person name="Sun M."/>
            <person name="An G."/>
            <person name="Cheng J."/>
            <person name="Zhang Y."/>
            <person name="Shi Q."/>
            <person name="Xie Y."/>
            <person name="Shi X."/>
            <person name="Chang Y."/>
            <person name="Huang F."/>
            <person name="Chen Y."/>
            <person name="Hong S."/>
            <person name="Mi L."/>
            <person name="Sun Q."/>
            <person name="Zhang L."/>
            <person name="Zhou B."/>
            <person name="Peng R."/>
            <person name="Zhang X."/>
            <person name="Liu F."/>
        </authorList>
    </citation>
    <scope>NUCLEOTIDE SEQUENCE [LARGE SCALE GENOMIC DNA]</scope>
    <source>
        <strain evidence="3">cv. PA1801</strain>
    </source>
</reference>
<dbReference type="Pfam" id="PF17921">
    <property type="entry name" value="Integrase_H2C2"/>
    <property type="match status" value="1"/>
</dbReference>
<sequence>MMTRNCYLNDKKFRVISLQNFKVDTDGMLYFRNRFSIKMFGDLKRKYWWPGIKRDISELVAKCLVYQQVKAKH</sequence>
<evidence type="ECO:0000259" key="1">
    <source>
        <dbReference type="Pfam" id="PF17921"/>
    </source>
</evidence>
<feature type="domain" description="Integrase zinc-binding" evidence="1">
    <location>
        <begin position="38"/>
        <end position="71"/>
    </location>
</feature>
<dbReference type="Gene3D" id="1.10.340.70">
    <property type="match status" value="1"/>
</dbReference>
<accession>A0A5B6WRX6</accession>
<proteinExistence type="predicted"/>
<dbReference type="Proteomes" id="UP000325315">
    <property type="component" value="Unassembled WGS sequence"/>
</dbReference>